<feature type="active site" description="Proton acceptor" evidence="2">
    <location>
        <position position="126"/>
    </location>
</feature>
<feature type="active site" description="Proton donor" evidence="2">
    <location>
        <position position="40"/>
    </location>
</feature>
<feature type="short sequence motif" description="HXTX 1" evidence="2">
    <location>
        <begin position="40"/>
        <end position="43"/>
    </location>
</feature>
<dbReference type="EC" id="3.1.4.58" evidence="2"/>
<dbReference type="EMBL" id="QLTW01000002">
    <property type="protein sequence ID" value="MBT9144258.1"/>
    <property type="molecule type" value="Genomic_DNA"/>
</dbReference>
<dbReference type="InterPro" id="IPR014051">
    <property type="entry name" value="Phosphoesterase_HXTX"/>
</dbReference>
<dbReference type="SUPFAM" id="SSF55144">
    <property type="entry name" value="LigT-like"/>
    <property type="match status" value="1"/>
</dbReference>
<evidence type="ECO:0000259" key="3">
    <source>
        <dbReference type="Pfam" id="PF02834"/>
    </source>
</evidence>
<evidence type="ECO:0000313" key="4">
    <source>
        <dbReference type="EMBL" id="MBT9144258.1"/>
    </source>
</evidence>
<keyword evidence="1 2" id="KW-0378">Hydrolase</keyword>
<dbReference type="PANTHER" id="PTHR35561:SF1">
    <property type="entry name" value="RNA 2',3'-CYCLIC PHOSPHODIESTERASE"/>
    <property type="match status" value="1"/>
</dbReference>
<proteinExistence type="inferred from homology"/>
<comment type="similarity">
    <text evidence="2">Belongs to the 2H phosphoesterase superfamily. ThpR family.</text>
</comment>
<organism evidence="4 5">
    <name type="scientific">Psychracetigena formicireducens</name>
    <dbReference type="NCBI Taxonomy" id="2986056"/>
    <lineage>
        <taxon>Bacteria</taxon>
        <taxon>Bacillati</taxon>
        <taxon>Candidatus Lithacetigenota</taxon>
        <taxon>Candidatus Psychracetigena</taxon>
    </lineage>
</organism>
<dbReference type="Gene3D" id="3.90.1140.10">
    <property type="entry name" value="Cyclic phosphodiesterase"/>
    <property type="match status" value="1"/>
</dbReference>
<dbReference type="NCBIfam" id="TIGR02258">
    <property type="entry name" value="2_5_ligase"/>
    <property type="match status" value="1"/>
</dbReference>
<dbReference type="HAMAP" id="MF_01940">
    <property type="entry name" value="RNA_CPDase"/>
    <property type="match status" value="1"/>
</dbReference>
<evidence type="ECO:0000256" key="1">
    <source>
        <dbReference type="ARBA" id="ARBA00022801"/>
    </source>
</evidence>
<gene>
    <name evidence="4" type="ORF">DDT42_00090</name>
</gene>
<reference evidence="4 5" key="1">
    <citation type="journal article" date="2021" name="bioRxiv">
        <title>Unique metabolic strategies in Hadean analogues reveal hints for primordial physiology.</title>
        <authorList>
            <person name="Nobu M.K."/>
            <person name="Nakai R."/>
            <person name="Tamazawa S."/>
            <person name="Mori H."/>
            <person name="Toyoda A."/>
            <person name="Ijiri A."/>
            <person name="Suzuki S."/>
            <person name="Kurokawa K."/>
            <person name="Kamagata Y."/>
            <person name="Tamaki H."/>
        </authorList>
    </citation>
    <scope>NUCLEOTIDE SEQUENCE [LARGE SCALE GENOMIC DNA]</scope>
    <source>
        <strain evidence="4">BS525</strain>
    </source>
</reference>
<comment type="function">
    <text evidence="2">Hydrolyzes RNA 2',3'-cyclic phosphodiester to an RNA 2'-phosphomonoester.</text>
</comment>
<sequence length="181" mass="20989">MRIFSGIPITGQCYGKLNSVLQELSVNNTEYRWVLPQNTHITLHFFGERKIEEVELIHRIMQKKISQFTSIIIRITNAGAFPDNRKPRVIFFNLEDKGYLKNIYQDISGALREQKVDFDDKSFVSHLTLGRLARKYTNSKMPSIEPLNELLEIKQVNLYQTVLNPAGAVYTVLREYPLTNL</sequence>
<protein>
    <recommendedName>
        <fullName evidence="2">RNA 2',3'-cyclic phosphodiesterase</fullName>
        <shortName evidence="2">RNA 2',3'-CPDase</shortName>
        <ecNumber evidence="2">3.1.4.58</ecNumber>
    </recommendedName>
</protein>
<dbReference type="GO" id="GO:0008664">
    <property type="term" value="F:RNA 2',3'-cyclic 3'-phosphodiesterase activity"/>
    <property type="evidence" value="ECO:0007669"/>
    <property type="project" value="UniProtKB-EC"/>
</dbReference>
<feature type="short sequence motif" description="HXTX 2" evidence="2">
    <location>
        <begin position="126"/>
        <end position="129"/>
    </location>
</feature>
<comment type="caution">
    <text evidence="4">The sequence shown here is derived from an EMBL/GenBank/DDBJ whole genome shotgun (WGS) entry which is preliminary data.</text>
</comment>
<name>A0A9E2BER0_PSYF1</name>
<evidence type="ECO:0000256" key="2">
    <source>
        <dbReference type="HAMAP-Rule" id="MF_01940"/>
    </source>
</evidence>
<dbReference type="Pfam" id="PF02834">
    <property type="entry name" value="LigT_PEase"/>
    <property type="match status" value="1"/>
</dbReference>
<evidence type="ECO:0000313" key="5">
    <source>
        <dbReference type="Proteomes" id="UP000811545"/>
    </source>
</evidence>
<dbReference type="PANTHER" id="PTHR35561">
    <property type="entry name" value="RNA 2',3'-CYCLIC PHOSPHODIESTERASE"/>
    <property type="match status" value="1"/>
</dbReference>
<feature type="domain" description="Phosphoesterase HXTX" evidence="3">
    <location>
        <begin position="12"/>
        <end position="91"/>
    </location>
</feature>
<dbReference type="Proteomes" id="UP000811545">
    <property type="component" value="Unassembled WGS sequence"/>
</dbReference>
<dbReference type="GO" id="GO:0004113">
    <property type="term" value="F:2',3'-cyclic-nucleotide 3'-phosphodiesterase activity"/>
    <property type="evidence" value="ECO:0007669"/>
    <property type="project" value="InterPro"/>
</dbReference>
<dbReference type="InterPro" id="IPR009097">
    <property type="entry name" value="Cyclic_Pdiesterase"/>
</dbReference>
<dbReference type="InterPro" id="IPR004175">
    <property type="entry name" value="RNA_CPDase"/>
</dbReference>
<accession>A0A9E2BER0</accession>
<comment type="catalytic activity">
    <reaction evidence="2">
        <text>a 3'-end 2',3'-cyclophospho-ribonucleotide-RNA + H2O = a 3'-end 2'-phospho-ribonucleotide-RNA + H(+)</text>
        <dbReference type="Rhea" id="RHEA:11828"/>
        <dbReference type="Rhea" id="RHEA-COMP:10464"/>
        <dbReference type="Rhea" id="RHEA-COMP:17353"/>
        <dbReference type="ChEBI" id="CHEBI:15377"/>
        <dbReference type="ChEBI" id="CHEBI:15378"/>
        <dbReference type="ChEBI" id="CHEBI:83064"/>
        <dbReference type="ChEBI" id="CHEBI:173113"/>
        <dbReference type="EC" id="3.1.4.58"/>
    </reaction>
</comment>
<dbReference type="AlphaFoldDB" id="A0A9E2BER0"/>